<feature type="transmembrane region" description="Helical" evidence="1">
    <location>
        <begin position="20"/>
        <end position="37"/>
    </location>
</feature>
<evidence type="ECO:0000313" key="3">
    <source>
        <dbReference type="Proteomes" id="UP000261560"/>
    </source>
</evidence>
<keyword evidence="1" id="KW-0812">Transmembrane</keyword>
<dbReference type="AlphaFoldDB" id="A0A3B3BDX3"/>
<organism evidence="2 3">
    <name type="scientific">Oryzias melastigma</name>
    <name type="common">Marine medaka</name>
    <dbReference type="NCBI Taxonomy" id="30732"/>
    <lineage>
        <taxon>Eukaryota</taxon>
        <taxon>Metazoa</taxon>
        <taxon>Chordata</taxon>
        <taxon>Craniata</taxon>
        <taxon>Vertebrata</taxon>
        <taxon>Euteleostomi</taxon>
        <taxon>Actinopterygii</taxon>
        <taxon>Neopterygii</taxon>
        <taxon>Teleostei</taxon>
        <taxon>Neoteleostei</taxon>
        <taxon>Acanthomorphata</taxon>
        <taxon>Ovalentaria</taxon>
        <taxon>Atherinomorphae</taxon>
        <taxon>Beloniformes</taxon>
        <taxon>Adrianichthyidae</taxon>
        <taxon>Oryziinae</taxon>
        <taxon>Oryzias</taxon>
    </lineage>
</organism>
<accession>A0A3B3BDX3</accession>
<reference evidence="2" key="2">
    <citation type="submission" date="2025-09" db="UniProtKB">
        <authorList>
            <consortium name="Ensembl"/>
        </authorList>
    </citation>
    <scope>IDENTIFICATION</scope>
</reference>
<keyword evidence="1" id="KW-0472">Membrane</keyword>
<sequence length="47" mass="5338">MSREAMLSVYTKLILKLNGGKFLLGFLSFDVFINLVSTDLMNIRAKE</sequence>
<dbReference type="PaxDb" id="30732-ENSOMEP00000003402"/>
<keyword evidence="1" id="KW-1133">Transmembrane helix</keyword>
<dbReference type="Proteomes" id="UP000261560">
    <property type="component" value="Unplaced"/>
</dbReference>
<protein>
    <submittedName>
        <fullName evidence="2">Uncharacterized protein</fullName>
    </submittedName>
</protein>
<evidence type="ECO:0000256" key="1">
    <source>
        <dbReference type="SAM" id="Phobius"/>
    </source>
</evidence>
<evidence type="ECO:0000313" key="2">
    <source>
        <dbReference type="Ensembl" id="ENSOMEP00000003402.1"/>
    </source>
</evidence>
<dbReference type="Ensembl" id="ENSOMET00000010895.1">
    <property type="protein sequence ID" value="ENSOMEP00000003402.1"/>
    <property type="gene ID" value="ENSOMEG00000004326.1"/>
</dbReference>
<name>A0A3B3BDX3_ORYME</name>
<keyword evidence="3" id="KW-1185">Reference proteome</keyword>
<reference evidence="2" key="1">
    <citation type="submission" date="2025-08" db="UniProtKB">
        <authorList>
            <consortium name="Ensembl"/>
        </authorList>
    </citation>
    <scope>IDENTIFICATION</scope>
</reference>
<proteinExistence type="predicted"/>